<evidence type="ECO:0000313" key="11">
    <source>
        <dbReference type="RefSeq" id="XP_013792454.1"/>
    </source>
</evidence>
<dbReference type="RefSeq" id="XP_013792454.1">
    <property type="nucleotide sequence ID" value="XM_013937000.2"/>
</dbReference>
<sequence>MNIICASDPSFLANNMLTADDFNLANASNTEIDDDFNFVMEEENMLEEISREFEFPVDDYIKNMLTLKQGSFDLLNNGELTSEYLTDLPVKEETLSPSSTPPLLKNEIEEVWSDDGFPPQISIPGNLLEPKVEIYTPPDSPPSGNPDSPSNSSIQIVYPGLNRNNPNCTLSNSSITTFTMAPLITTSTGSTAQIHTQPVLIKKIDSSRISATSKTQSAQPVVLTPEEFAKLTSQRIVNVKPAVAMTQPISSVTTPQLIKKVGSPGGGGVVSISRAPVVTSTSGLSSSNNVDLLKNPLFKNQNLDEKTLRRQQRMIKNRESACLSRKKKREYLQTLEGEVKVLTQENRLLKEENSQLKQQVVNLFQENADLKKRLLPKDIKKTTCVMAVIFMITLNLAPFGGLFMSSENESSSAPAISRQTTGRSLLWKPSINEDSLEDVVSGFLDKKNLYNKIQTSTSDSVPETHNISASLMCPMYINKTESLRLENELLGWVQRLEEKKKSRKKVKKPESPEELWLNKPRQKNLKFSKWLMEHRHNGEDRQSHFQRHNELQVYQKPSKSYKDLFEAIHRRDDTFYFVSFSGDHLLLPATAHNRTLRPKMSLVMPAMTFNETMEHPKDHVTMMQIDCQVMNTKLVYIKESAIPAHMWQKENYTSFESSLSQPSSRGNNIEQRYRAHKGIRIKQADNFKSRNRRP</sequence>
<dbReference type="GeneID" id="106476339"/>
<keyword evidence="3" id="KW-0805">Transcription regulation</keyword>
<evidence type="ECO:0000256" key="6">
    <source>
        <dbReference type="ARBA" id="ARBA00023242"/>
    </source>
</evidence>
<keyword evidence="6" id="KW-0539">Nucleus</keyword>
<name>A0ABM1C169_LIMPO</name>
<reference evidence="11" key="1">
    <citation type="submission" date="2025-08" db="UniProtKB">
        <authorList>
            <consortium name="RefSeq"/>
        </authorList>
    </citation>
    <scope>IDENTIFICATION</scope>
    <source>
        <tissue evidence="11">Muscle</tissue>
    </source>
</reference>
<dbReference type="SMART" id="SM00338">
    <property type="entry name" value="BRLZ"/>
    <property type="match status" value="1"/>
</dbReference>
<evidence type="ECO:0000256" key="8">
    <source>
        <dbReference type="SAM" id="MobiDB-lite"/>
    </source>
</evidence>
<dbReference type="Proteomes" id="UP000694941">
    <property type="component" value="Unplaced"/>
</dbReference>
<dbReference type="PRINTS" id="PR00041">
    <property type="entry name" value="LEUZIPPRCREB"/>
</dbReference>
<evidence type="ECO:0000256" key="7">
    <source>
        <dbReference type="SAM" id="Coils"/>
    </source>
</evidence>
<comment type="similarity">
    <text evidence="2">Belongs to the bZIP family. ATF subfamily.</text>
</comment>
<dbReference type="CDD" id="cd14700">
    <property type="entry name" value="bZIP_ATF6"/>
    <property type="match status" value="1"/>
</dbReference>
<dbReference type="Gene3D" id="1.20.5.170">
    <property type="match status" value="1"/>
</dbReference>
<feature type="coiled-coil region" evidence="7">
    <location>
        <begin position="325"/>
        <end position="373"/>
    </location>
</feature>
<dbReference type="InterPro" id="IPR004827">
    <property type="entry name" value="bZIP"/>
</dbReference>
<feature type="compositionally biased region" description="Polar residues" evidence="8">
    <location>
        <begin position="657"/>
        <end position="670"/>
    </location>
</feature>
<evidence type="ECO:0000313" key="10">
    <source>
        <dbReference type="Proteomes" id="UP000694941"/>
    </source>
</evidence>
<dbReference type="PANTHER" id="PTHR46164:SF3">
    <property type="entry name" value="ATF6, ISOFORM C"/>
    <property type="match status" value="1"/>
</dbReference>
<proteinExistence type="inferred from homology"/>
<evidence type="ECO:0000256" key="1">
    <source>
        <dbReference type="ARBA" id="ARBA00004167"/>
    </source>
</evidence>
<dbReference type="InterPro" id="IPR051882">
    <property type="entry name" value="ATF_bZIP_TF"/>
</dbReference>
<dbReference type="InterPro" id="IPR046347">
    <property type="entry name" value="bZIP_sf"/>
</dbReference>
<gene>
    <name evidence="11" type="primary">LOC106476339</name>
</gene>
<protein>
    <submittedName>
        <fullName evidence="11">Cyclic AMP-dependent transcription factor ATF-6 alpha-like isoform X1</fullName>
    </submittedName>
</protein>
<dbReference type="PROSITE" id="PS50217">
    <property type="entry name" value="BZIP"/>
    <property type="match status" value="1"/>
</dbReference>
<keyword evidence="4" id="KW-0238">DNA-binding</keyword>
<evidence type="ECO:0000256" key="5">
    <source>
        <dbReference type="ARBA" id="ARBA00023163"/>
    </source>
</evidence>
<dbReference type="SUPFAM" id="SSF57959">
    <property type="entry name" value="Leucine zipper domain"/>
    <property type="match status" value="1"/>
</dbReference>
<comment type="subcellular location">
    <subcellularLocation>
        <location evidence="1">Membrane</location>
        <topology evidence="1">Single-pass membrane protein</topology>
    </subcellularLocation>
</comment>
<feature type="domain" description="BZIP" evidence="9">
    <location>
        <begin position="307"/>
        <end position="370"/>
    </location>
</feature>
<keyword evidence="10" id="KW-1185">Reference proteome</keyword>
<dbReference type="PANTHER" id="PTHR46164">
    <property type="entry name" value="ATF6, ISOFORM C"/>
    <property type="match status" value="1"/>
</dbReference>
<feature type="region of interest" description="Disordered" evidence="8">
    <location>
        <begin position="657"/>
        <end position="694"/>
    </location>
</feature>
<organism evidence="10 11">
    <name type="scientific">Limulus polyphemus</name>
    <name type="common">Atlantic horseshoe crab</name>
    <dbReference type="NCBI Taxonomy" id="6850"/>
    <lineage>
        <taxon>Eukaryota</taxon>
        <taxon>Metazoa</taxon>
        <taxon>Ecdysozoa</taxon>
        <taxon>Arthropoda</taxon>
        <taxon>Chelicerata</taxon>
        <taxon>Merostomata</taxon>
        <taxon>Xiphosura</taxon>
        <taxon>Limulidae</taxon>
        <taxon>Limulus</taxon>
    </lineage>
</organism>
<evidence type="ECO:0000256" key="3">
    <source>
        <dbReference type="ARBA" id="ARBA00023015"/>
    </source>
</evidence>
<evidence type="ECO:0000259" key="9">
    <source>
        <dbReference type="PROSITE" id="PS50217"/>
    </source>
</evidence>
<keyword evidence="7" id="KW-0175">Coiled coil</keyword>
<accession>A0ABM1C169</accession>
<feature type="region of interest" description="Disordered" evidence="8">
    <location>
        <begin position="131"/>
        <end position="155"/>
    </location>
</feature>
<dbReference type="Pfam" id="PF00170">
    <property type="entry name" value="bZIP_1"/>
    <property type="match status" value="1"/>
</dbReference>
<evidence type="ECO:0000256" key="2">
    <source>
        <dbReference type="ARBA" id="ARBA00009050"/>
    </source>
</evidence>
<evidence type="ECO:0000256" key="4">
    <source>
        <dbReference type="ARBA" id="ARBA00023125"/>
    </source>
</evidence>
<keyword evidence="5" id="KW-0804">Transcription</keyword>